<evidence type="ECO:0000313" key="2">
    <source>
        <dbReference type="EMBL" id="AOS61286.1"/>
    </source>
</evidence>
<dbReference type="AlphaFoldDB" id="A0AAC9HLD0"/>
<feature type="region of interest" description="Disordered" evidence="1">
    <location>
        <begin position="225"/>
        <end position="245"/>
    </location>
</feature>
<proteinExistence type="predicted"/>
<reference evidence="3" key="1">
    <citation type="submission" date="2016-03" db="EMBL/GenBank/DDBJ databases">
        <title>Complete genome sequence of the type strain Actinoalloteichus hymeniacidonis DSM 45092.</title>
        <authorList>
            <person name="Schaffert L."/>
            <person name="Albersmeier A."/>
            <person name="Winkler A."/>
            <person name="Kalinowski J."/>
            <person name="Zotchev S."/>
            <person name="Ruckert C."/>
        </authorList>
    </citation>
    <scope>NUCLEOTIDE SEQUENCE [LARGE SCALE GENOMIC DNA]</scope>
    <source>
        <strain evidence="3">HPA177(T) (DSM 45092(T))</strain>
    </source>
</reference>
<accession>A0AAC9HLD0</accession>
<gene>
    <name evidence="2" type="ORF">TL08_02240</name>
</gene>
<sequence length="245" mass="27024">MPTVTDYRRGQSRFIELVAPVSAVRLAEALTEWLEQAHRAAGELQESRRRHWRADWSNTHSFGTDRYHYLVGTADSVAEEFDELEADHRHRSLFLVTPHSLIYQLRAKGGSPDGPLLQDGDVQQALAMPAVDPEEPAPGLFSPRFALTGGREVLFLLWTGSETGLGTAWVGQGARNAREGIDWTWVHPLRDVIDSTVRETTATPELLELELGLPSLNLAPRKSPHRRIAAGEGGTTAPIVRPTAG</sequence>
<name>A0AAC9HLD0_9PSEU</name>
<organism evidence="2 3">
    <name type="scientific">Actinoalloteichus hymeniacidonis</name>
    <dbReference type="NCBI Taxonomy" id="340345"/>
    <lineage>
        <taxon>Bacteria</taxon>
        <taxon>Bacillati</taxon>
        <taxon>Actinomycetota</taxon>
        <taxon>Actinomycetes</taxon>
        <taxon>Pseudonocardiales</taxon>
        <taxon>Pseudonocardiaceae</taxon>
        <taxon>Actinoalloteichus</taxon>
    </lineage>
</organism>
<dbReference type="EMBL" id="CP014859">
    <property type="protein sequence ID" value="AOS61286.1"/>
    <property type="molecule type" value="Genomic_DNA"/>
</dbReference>
<evidence type="ECO:0000313" key="3">
    <source>
        <dbReference type="Proteomes" id="UP000095210"/>
    </source>
</evidence>
<dbReference type="KEGG" id="ahm:TL08_02240"/>
<protein>
    <submittedName>
        <fullName evidence="2">Uncharacterized protein</fullName>
    </submittedName>
</protein>
<evidence type="ECO:0000256" key="1">
    <source>
        <dbReference type="SAM" id="MobiDB-lite"/>
    </source>
</evidence>
<dbReference type="RefSeq" id="WP_069846203.1">
    <property type="nucleotide sequence ID" value="NZ_CP014859.1"/>
</dbReference>
<dbReference type="Proteomes" id="UP000095210">
    <property type="component" value="Chromosome"/>
</dbReference>
<keyword evidence="3" id="KW-1185">Reference proteome</keyword>